<dbReference type="InterPro" id="IPR036397">
    <property type="entry name" value="RNaseH_sf"/>
</dbReference>
<dbReference type="PANTHER" id="PTHR46060:SF1">
    <property type="entry name" value="MARINER MOS1 TRANSPOSASE-LIKE PROTEIN"/>
    <property type="match status" value="1"/>
</dbReference>
<gene>
    <name evidence="2" type="primary">LOC102802093</name>
</gene>
<dbReference type="RefSeq" id="XP_006825298.1">
    <property type="nucleotide sequence ID" value="XM_006825235.1"/>
</dbReference>
<name>A0ABM0MZ57_SACKO</name>
<sequence length="149" mass="16750">MAQFKMSCRTSWGSASCLQGSNNQCRVLVLCFRTAQLEAAIKEKKRAGVLLLQDNAPHQTAQVAVAAATECGFELLPHPSCSPGLASSNFYLFSKIKFYLRGHCFETDDDVIQAVEAYLKNQDEIFFQEGIGKLEHRWTMCIELRGYYV</sequence>
<keyword evidence="1" id="KW-1185">Reference proteome</keyword>
<reference evidence="2" key="1">
    <citation type="submission" date="2025-08" db="UniProtKB">
        <authorList>
            <consortium name="RefSeq"/>
        </authorList>
    </citation>
    <scope>IDENTIFICATION</scope>
    <source>
        <tissue evidence="2">Testes</tissue>
    </source>
</reference>
<dbReference type="GeneID" id="102802093"/>
<dbReference type="InterPro" id="IPR052709">
    <property type="entry name" value="Transposase-MT_Hybrid"/>
</dbReference>
<organism evidence="1 2">
    <name type="scientific">Saccoglossus kowalevskii</name>
    <name type="common">Acorn worm</name>
    <dbReference type="NCBI Taxonomy" id="10224"/>
    <lineage>
        <taxon>Eukaryota</taxon>
        <taxon>Metazoa</taxon>
        <taxon>Hemichordata</taxon>
        <taxon>Enteropneusta</taxon>
        <taxon>Harrimaniidae</taxon>
        <taxon>Saccoglossus</taxon>
    </lineage>
</organism>
<protein>
    <submittedName>
        <fullName evidence="2">Histone-lysine N-methyltransferase SETMAR-like</fullName>
    </submittedName>
</protein>
<dbReference type="PANTHER" id="PTHR46060">
    <property type="entry name" value="MARINER MOS1 TRANSPOSASE-LIKE PROTEIN"/>
    <property type="match status" value="1"/>
</dbReference>
<evidence type="ECO:0000313" key="1">
    <source>
        <dbReference type="Proteomes" id="UP000694865"/>
    </source>
</evidence>
<dbReference type="Gene3D" id="3.30.420.10">
    <property type="entry name" value="Ribonuclease H-like superfamily/Ribonuclease H"/>
    <property type="match status" value="1"/>
</dbReference>
<dbReference type="Proteomes" id="UP000694865">
    <property type="component" value="Unplaced"/>
</dbReference>
<proteinExistence type="predicted"/>
<accession>A0ABM0MZ57</accession>
<evidence type="ECO:0000313" key="2">
    <source>
        <dbReference type="RefSeq" id="XP_006825298.1"/>
    </source>
</evidence>